<feature type="compositionally biased region" description="Basic and acidic residues" evidence="1">
    <location>
        <begin position="99"/>
        <end position="113"/>
    </location>
</feature>
<feature type="compositionally biased region" description="Polar residues" evidence="1">
    <location>
        <begin position="1"/>
        <end position="14"/>
    </location>
</feature>
<feature type="compositionally biased region" description="Polar residues" evidence="1">
    <location>
        <begin position="22"/>
        <end position="31"/>
    </location>
</feature>
<evidence type="ECO:0000313" key="2">
    <source>
        <dbReference type="EMBL" id="OCF35308.1"/>
    </source>
</evidence>
<feature type="region of interest" description="Disordered" evidence="1">
    <location>
        <begin position="1"/>
        <end position="41"/>
    </location>
</feature>
<reference evidence="2 3" key="1">
    <citation type="submission" date="2013-07" db="EMBL/GenBank/DDBJ databases">
        <title>The Genome Sequence of Cryptococcus heveanensis BCC8398.</title>
        <authorList>
            <consortium name="The Broad Institute Genome Sequencing Platform"/>
            <person name="Cuomo C."/>
            <person name="Litvintseva A."/>
            <person name="Chen Y."/>
            <person name="Heitman J."/>
            <person name="Sun S."/>
            <person name="Springer D."/>
            <person name="Dromer F."/>
            <person name="Young S.K."/>
            <person name="Zeng Q."/>
            <person name="Gargeya S."/>
            <person name="Fitzgerald M."/>
            <person name="Abouelleil A."/>
            <person name="Alvarado L."/>
            <person name="Berlin A.M."/>
            <person name="Chapman S.B."/>
            <person name="Dewar J."/>
            <person name="Goldberg J."/>
            <person name="Griggs A."/>
            <person name="Gujja S."/>
            <person name="Hansen M."/>
            <person name="Howarth C."/>
            <person name="Imamovic A."/>
            <person name="Larimer J."/>
            <person name="McCowan C."/>
            <person name="Murphy C."/>
            <person name="Pearson M."/>
            <person name="Priest M."/>
            <person name="Roberts A."/>
            <person name="Saif S."/>
            <person name="Shea T."/>
            <person name="Sykes S."/>
            <person name="Wortman J."/>
            <person name="Nusbaum C."/>
            <person name="Birren B."/>
        </authorList>
    </citation>
    <scope>NUCLEOTIDE SEQUENCE [LARGE SCALE GENOMIC DNA]</scope>
    <source>
        <strain evidence="2 3">BCC8398</strain>
    </source>
</reference>
<dbReference type="AlphaFoldDB" id="A0A1B9GW98"/>
<evidence type="ECO:0000256" key="1">
    <source>
        <dbReference type="SAM" id="MobiDB-lite"/>
    </source>
</evidence>
<sequence length="113" mass="11819">MANDSQNDTATTGSEGIKRTDTASTTGSVGTNAPGALTTMGTAYPGHDMTILGSDQTQALSNAYSSLAGTLRGYKDVAIDSALERASSVPGHTGRMARTLRDYRETSSRRSDR</sequence>
<dbReference type="EMBL" id="KI669499">
    <property type="protein sequence ID" value="OCF35308.1"/>
    <property type="molecule type" value="Genomic_DNA"/>
</dbReference>
<accession>A0A1B9GW98</accession>
<keyword evidence="3" id="KW-1185">Reference proteome</keyword>
<feature type="region of interest" description="Disordered" evidence="1">
    <location>
        <begin position="89"/>
        <end position="113"/>
    </location>
</feature>
<reference evidence="3" key="2">
    <citation type="submission" date="2013-12" db="EMBL/GenBank/DDBJ databases">
        <title>Evolution of pathogenesis and genome organization in the Tremellales.</title>
        <authorList>
            <person name="Cuomo C."/>
            <person name="Litvintseva A."/>
            <person name="Heitman J."/>
            <person name="Chen Y."/>
            <person name="Sun S."/>
            <person name="Springer D."/>
            <person name="Dromer F."/>
            <person name="Young S."/>
            <person name="Zeng Q."/>
            <person name="Chapman S."/>
            <person name="Gujja S."/>
            <person name="Saif S."/>
            <person name="Birren B."/>
        </authorList>
    </citation>
    <scope>NUCLEOTIDE SEQUENCE [LARGE SCALE GENOMIC DNA]</scope>
    <source>
        <strain evidence="3">BCC8398</strain>
    </source>
</reference>
<proteinExistence type="predicted"/>
<dbReference type="Proteomes" id="UP000092666">
    <property type="component" value="Unassembled WGS sequence"/>
</dbReference>
<evidence type="ECO:0000313" key="3">
    <source>
        <dbReference type="Proteomes" id="UP000092666"/>
    </source>
</evidence>
<name>A0A1B9GW98_9TREE</name>
<organism evidence="2 3">
    <name type="scientific">Kwoniella heveanensis BCC8398</name>
    <dbReference type="NCBI Taxonomy" id="1296120"/>
    <lineage>
        <taxon>Eukaryota</taxon>
        <taxon>Fungi</taxon>
        <taxon>Dikarya</taxon>
        <taxon>Basidiomycota</taxon>
        <taxon>Agaricomycotina</taxon>
        <taxon>Tremellomycetes</taxon>
        <taxon>Tremellales</taxon>
        <taxon>Cryptococcaceae</taxon>
        <taxon>Kwoniella</taxon>
    </lineage>
</organism>
<gene>
    <name evidence="2" type="ORF">I316_02854</name>
</gene>
<protein>
    <submittedName>
        <fullName evidence="2">Uncharacterized protein</fullName>
    </submittedName>
</protein>